<accession>A0A6I4P368</accession>
<proteinExistence type="predicted"/>
<dbReference type="RefSeq" id="WP_160425313.1">
    <property type="nucleotide sequence ID" value="NZ_WSTA01000052.1"/>
</dbReference>
<feature type="chain" id="PRO_5026050231" description="Hemagglutinin" evidence="1">
    <location>
        <begin position="40"/>
        <end position="703"/>
    </location>
</feature>
<keyword evidence="1" id="KW-0732">Signal</keyword>
<dbReference type="EMBL" id="WSTA01000052">
    <property type="protein sequence ID" value="MWB99245.1"/>
    <property type="molecule type" value="Genomic_DNA"/>
</dbReference>
<evidence type="ECO:0008006" key="4">
    <source>
        <dbReference type="Google" id="ProtNLM"/>
    </source>
</evidence>
<dbReference type="Proteomes" id="UP000438182">
    <property type="component" value="Unassembled WGS sequence"/>
</dbReference>
<reference evidence="2 3" key="1">
    <citation type="submission" date="2019-12" db="EMBL/GenBank/DDBJ databases">
        <authorList>
            <person name="Kim Y.S."/>
        </authorList>
    </citation>
    <scope>NUCLEOTIDE SEQUENCE [LARGE SCALE GENOMIC DNA]</scope>
    <source>
        <strain evidence="2 3">MMS17-SY077</strain>
    </source>
</reference>
<evidence type="ECO:0000313" key="2">
    <source>
        <dbReference type="EMBL" id="MWB99245.1"/>
    </source>
</evidence>
<comment type="caution">
    <text evidence="2">The sequence shown here is derived from an EMBL/GenBank/DDBJ whole genome shotgun (WGS) entry which is preliminary data.</text>
</comment>
<gene>
    <name evidence="2" type="ORF">GB864_11895</name>
</gene>
<feature type="signal peptide" evidence="1">
    <location>
        <begin position="1"/>
        <end position="39"/>
    </location>
</feature>
<evidence type="ECO:0000256" key="1">
    <source>
        <dbReference type="SAM" id="SignalP"/>
    </source>
</evidence>
<name>A0A6I4P368_9MICO</name>
<protein>
    <recommendedName>
        <fullName evidence="4">Hemagglutinin</fullName>
    </recommendedName>
</protein>
<organism evidence="2 3">
    <name type="scientific">Agromyces seonyuensis</name>
    <dbReference type="NCBI Taxonomy" id="2662446"/>
    <lineage>
        <taxon>Bacteria</taxon>
        <taxon>Bacillati</taxon>
        <taxon>Actinomycetota</taxon>
        <taxon>Actinomycetes</taxon>
        <taxon>Micrococcales</taxon>
        <taxon>Microbacteriaceae</taxon>
        <taxon>Agromyces</taxon>
    </lineage>
</organism>
<dbReference type="AlphaFoldDB" id="A0A6I4P368"/>
<keyword evidence="3" id="KW-1185">Reference proteome</keyword>
<evidence type="ECO:0000313" key="3">
    <source>
        <dbReference type="Proteomes" id="UP000438182"/>
    </source>
</evidence>
<sequence>MPTRIESPTGAFPSAMRAFRILVAAVAAIALLSVGFAAAAPAERAEAAVASEFDPGYIMSDQVFYNSASLSESGIQAFLNSQVPTCRATTGPTCLRHYTQTTPNRAAVPNRCGAYAGGTAQSAARIIYRVAQACGISPKVLIVLLQKEQGLVTTTAPTSRQYRSATGYGCPDTAACDSTYYGYFNQVYMAALQFKRYQGSPGSWAYQAGRTNNILYHPNAACGTKPVYIRNQATAGLYLYTPYTPNAASLGNLYGTGDSCSSYGNRNFWRMYTDWFGSTKGDDSPYGQLTAVTGGYRSLKVSGWAGDPNTASPIRVHVYVDGVGRASVAAGGATAVHGATGFSATVGGLSPGDHRVCIYGINVGAGATRMLGCSTSRVPSGSPFGSFDSASAAGPNAISVRGWAVDPDVASSIRVHLYVDGKARASVAAAASRSDVGSTYPGFGNAHGFATTIGGVSAGSHQVCAYAINTGGGSTVRLGCRTVTMPSGPPRGEVQTLGSTAIGTIDVGGWAYDPDSVSPIRVHVYVDGAARASIGANRSDPGLSSKIPAAYGTAHRFATTISGVGPGSHSVCAYAINVGAGTNTRLLCRTVTMPSGSPVGSFDSAAGGPGTGQASVRGWALDPDTTASIRVHIYLDGSGYRSIAADAVRTDVGRVYTGMGDLHGFSASFTGVPSGPHELCAYAINASGAGGNVLLGCRDVVVP</sequence>